<gene>
    <name evidence="3" type="ORF">RI536_18240</name>
    <name evidence="4" type="ORF">RI536_18290</name>
    <name evidence="5" type="ORF">RI536_18410</name>
</gene>
<evidence type="ECO:0000313" key="5">
    <source>
        <dbReference type="EMBL" id="MDT6992003.1"/>
    </source>
</evidence>
<proteinExistence type="inferred from homology"/>
<dbReference type="EMBL" id="JAVLAQ010000007">
    <property type="protein sequence ID" value="MDT6991982.1"/>
    <property type="molecule type" value="Genomic_DNA"/>
</dbReference>
<name>A0A843QWS4_LACPE</name>
<dbReference type="Gene3D" id="3.40.50.450">
    <property type="match status" value="1"/>
</dbReference>
<dbReference type="PANTHER" id="PTHR43022:SF1">
    <property type="entry name" value="PROTEIN SMF"/>
    <property type="match status" value="1"/>
</dbReference>
<evidence type="ECO:0000313" key="3">
    <source>
        <dbReference type="EMBL" id="MDT6991972.1"/>
    </source>
</evidence>
<dbReference type="AlphaFoldDB" id="A0A843QWS4"/>
<dbReference type="Proteomes" id="UP001267003">
    <property type="component" value="Unassembled WGS sequence"/>
</dbReference>
<evidence type="ECO:0000313" key="4">
    <source>
        <dbReference type="EMBL" id="MDT6991982.1"/>
    </source>
</evidence>
<dbReference type="InterPro" id="IPR057666">
    <property type="entry name" value="DrpA_SLOG"/>
</dbReference>
<accession>A0A843QWS4</accession>
<dbReference type="InterPro" id="IPR003488">
    <property type="entry name" value="DprA"/>
</dbReference>
<sequence>MIYEKNKKYYFFWMFHIGIAKSTLSQIYKKLSFDDMVNIYNGHFLDYAISKIRFLKKDVNILSDNVLLANSKHEVSKIFTDFTKFGVKVVFFYDDLYPVSLKEIPNPPFVIFARGNYAQLDKIKLISVAGSRQISTRSAIKLRHIITELVQKNYGIVSGLALGTDIIANETAYKDRGYSVAVLPSSIFSILPKTNVASAEKLLKNGGLLISEYYDNNFSKSRYIQRNRIISGLGSAVLLPEFKARSGTIHTARFAWLQNKKIFCFNNDSSGVQKVLASGNAFIFNSTEDLIKRIGE</sequence>
<dbReference type="GO" id="GO:0009294">
    <property type="term" value="P:DNA-mediated transformation"/>
    <property type="evidence" value="ECO:0007669"/>
    <property type="project" value="InterPro"/>
</dbReference>
<dbReference type="Pfam" id="PF02481">
    <property type="entry name" value="DNA_processg_A"/>
    <property type="match status" value="1"/>
</dbReference>
<evidence type="ECO:0000256" key="1">
    <source>
        <dbReference type="ARBA" id="ARBA00006525"/>
    </source>
</evidence>
<comment type="similarity">
    <text evidence="1">Belongs to the DprA/Smf family.</text>
</comment>
<protein>
    <submittedName>
        <fullName evidence="4">DNA-processing protein DprA</fullName>
    </submittedName>
</protein>
<feature type="domain" description="Smf/DprA SLOG" evidence="2">
    <location>
        <begin position="88"/>
        <end position="294"/>
    </location>
</feature>
<evidence type="ECO:0000313" key="6">
    <source>
        <dbReference type="Proteomes" id="UP001267003"/>
    </source>
</evidence>
<dbReference type="SUPFAM" id="SSF102405">
    <property type="entry name" value="MCP/YpsA-like"/>
    <property type="match status" value="1"/>
</dbReference>
<dbReference type="EMBL" id="JAVLAQ010000007">
    <property type="protein sequence ID" value="MDT6991972.1"/>
    <property type="molecule type" value="Genomic_DNA"/>
</dbReference>
<organism evidence="4 6">
    <name type="scientific">Lactiplantibacillus pentosus</name>
    <name type="common">Lactobacillus pentosus</name>
    <dbReference type="NCBI Taxonomy" id="1589"/>
    <lineage>
        <taxon>Bacteria</taxon>
        <taxon>Bacillati</taxon>
        <taxon>Bacillota</taxon>
        <taxon>Bacilli</taxon>
        <taxon>Lactobacillales</taxon>
        <taxon>Lactobacillaceae</taxon>
        <taxon>Lactiplantibacillus</taxon>
    </lineage>
</organism>
<dbReference type="PANTHER" id="PTHR43022">
    <property type="entry name" value="PROTEIN SMF"/>
    <property type="match status" value="1"/>
</dbReference>
<dbReference type="EMBL" id="JAVLAQ010000009">
    <property type="protein sequence ID" value="MDT6992003.1"/>
    <property type="molecule type" value="Genomic_DNA"/>
</dbReference>
<comment type="caution">
    <text evidence="4">The sequence shown here is derived from an EMBL/GenBank/DDBJ whole genome shotgun (WGS) entry which is preliminary data.</text>
</comment>
<reference evidence="4" key="1">
    <citation type="submission" date="2023-08" db="EMBL/GenBank/DDBJ databases">
        <authorList>
            <person name="Page C.A."/>
            <person name="Perez-Diaz I.M."/>
        </authorList>
    </citation>
    <scope>NUCLEOTIDE SEQUENCE</scope>
    <source>
        <strain evidence="4">7.8.46</strain>
    </source>
</reference>
<dbReference type="RefSeq" id="WP_152706151.1">
    <property type="nucleotide sequence ID" value="NZ_CP099552.1"/>
</dbReference>
<evidence type="ECO:0000259" key="2">
    <source>
        <dbReference type="Pfam" id="PF02481"/>
    </source>
</evidence>